<evidence type="ECO:0000256" key="1">
    <source>
        <dbReference type="ARBA" id="ARBA00004141"/>
    </source>
</evidence>
<dbReference type="PANTHER" id="PTHR11629">
    <property type="entry name" value="VACUOLAR PROTON ATPASES"/>
    <property type="match status" value="1"/>
</dbReference>
<keyword evidence="6" id="KW-0406">Ion transport</keyword>
<proteinExistence type="inferred from homology"/>
<comment type="caution">
    <text evidence="8">The sequence shown here is derived from an EMBL/GenBank/DDBJ whole genome shotgun (WGS) entry which is preliminary data.</text>
</comment>
<name>A0A9P9AIS4_9HYPO</name>
<dbReference type="GO" id="GO:0033179">
    <property type="term" value="C:proton-transporting V-type ATPase, V0 domain"/>
    <property type="evidence" value="ECO:0007669"/>
    <property type="project" value="InterPro"/>
</dbReference>
<dbReference type="AlphaFoldDB" id="A0A9P9AIS4"/>
<comment type="subcellular location">
    <subcellularLocation>
        <location evidence="1">Membrane</location>
        <topology evidence="1">Multi-pass membrane protein</topology>
    </subcellularLocation>
</comment>
<comment type="similarity">
    <text evidence="2">Belongs to the V-ATPase 116 kDa subunit family.</text>
</comment>
<dbReference type="GO" id="GO:0007035">
    <property type="term" value="P:vacuolar acidification"/>
    <property type="evidence" value="ECO:0007669"/>
    <property type="project" value="TreeGrafter"/>
</dbReference>
<dbReference type="Proteomes" id="UP000777438">
    <property type="component" value="Unassembled WGS sequence"/>
</dbReference>
<keyword evidence="4" id="KW-0812">Transmembrane</keyword>
<accession>A0A9P9AIS4</accession>
<gene>
    <name evidence="8" type="ORF">B0T10DRAFT_416758</name>
</gene>
<dbReference type="EMBL" id="JAGPYM010000048">
    <property type="protein sequence ID" value="KAH6871978.1"/>
    <property type="molecule type" value="Genomic_DNA"/>
</dbReference>
<organism evidence="8 9">
    <name type="scientific">Thelonectria olida</name>
    <dbReference type="NCBI Taxonomy" id="1576542"/>
    <lineage>
        <taxon>Eukaryota</taxon>
        <taxon>Fungi</taxon>
        <taxon>Dikarya</taxon>
        <taxon>Ascomycota</taxon>
        <taxon>Pezizomycotina</taxon>
        <taxon>Sordariomycetes</taxon>
        <taxon>Hypocreomycetidae</taxon>
        <taxon>Hypocreales</taxon>
        <taxon>Nectriaceae</taxon>
        <taxon>Thelonectria</taxon>
    </lineage>
</organism>
<dbReference type="GO" id="GO:0016471">
    <property type="term" value="C:vacuolar proton-transporting V-type ATPase complex"/>
    <property type="evidence" value="ECO:0007669"/>
    <property type="project" value="TreeGrafter"/>
</dbReference>
<evidence type="ECO:0000256" key="4">
    <source>
        <dbReference type="ARBA" id="ARBA00022692"/>
    </source>
</evidence>
<evidence type="ECO:0000256" key="6">
    <source>
        <dbReference type="ARBA" id="ARBA00023065"/>
    </source>
</evidence>
<evidence type="ECO:0000313" key="9">
    <source>
        <dbReference type="Proteomes" id="UP000777438"/>
    </source>
</evidence>
<keyword evidence="5" id="KW-1133">Transmembrane helix</keyword>
<dbReference type="GO" id="GO:0046961">
    <property type="term" value="F:proton-transporting ATPase activity, rotational mechanism"/>
    <property type="evidence" value="ECO:0007669"/>
    <property type="project" value="InterPro"/>
</dbReference>
<evidence type="ECO:0000256" key="7">
    <source>
        <dbReference type="ARBA" id="ARBA00023136"/>
    </source>
</evidence>
<dbReference type="GO" id="GO:0000329">
    <property type="term" value="C:fungal-type vacuole membrane"/>
    <property type="evidence" value="ECO:0007669"/>
    <property type="project" value="TreeGrafter"/>
</dbReference>
<keyword evidence="9" id="KW-1185">Reference proteome</keyword>
<dbReference type="InterPro" id="IPR002490">
    <property type="entry name" value="V-ATPase_116kDa_su"/>
</dbReference>
<reference evidence="8 9" key="1">
    <citation type="journal article" date="2021" name="Nat. Commun.">
        <title>Genetic determinants of endophytism in the Arabidopsis root mycobiome.</title>
        <authorList>
            <person name="Mesny F."/>
            <person name="Miyauchi S."/>
            <person name="Thiergart T."/>
            <person name="Pickel B."/>
            <person name="Atanasova L."/>
            <person name="Karlsson M."/>
            <person name="Huettel B."/>
            <person name="Barry K.W."/>
            <person name="Haridas S."/>
            <person name="Chen C."/>
            <person name="Bauer D."/>
            <person name="Andreopoulos W."/>
            <person name="Pangilinan J."/>
            <person name="LaButti K."/>
            <person name="Riley R."/>
            <person name="Lipzen A."/>
            <person name="Clum A."/>
            <person name="Drula E."/>
            <person name="Henrissat B."/>
            <person name="Kohler A."/>
            <person name="Grigoriev I.V."/>
            <person name="Martin F.M."/>
            <person name="Hacquard S."/>
        </authorList>
    </citation>
    <scope>NUCLEOTIDE SEQUENCE [LARGE SCALE GENOMIC DNA]</scope>
    <source>
        <strain evidence="8 9">MPI-CAGE-CH-0241</strain>
    </source>
</reference>
<feature type="non-terminal residue" evidence="8">
    <location>
        <position position="1"/>
    </location>
</feature>
<keyword evidence="3" id="KW-0813">Transport</keyword>
<evidence type="ECO:0000256" key="3">
    <source>
        <dbReference type="ARBA" id="ARBA00022448"/>
    </source>
</evidence>
<dbReference type="GO" id="GO:0051117">
    <property type="term" value="F:ATPase binding"/>
    <property type="evidence" value="ECO:0007669"/>
    <property type="project" value="TreeGrafter"/>
</dbReference>
<evidence type="ECO:0000313" key="8">
    <source>
        <dbReference type="EMBL" id="KAH6871978.1"/>
    </source>
</evidence>
<sequence length="185" mass="21216">IASRQDTPFRSVDMSMVQLYVSNEIEREVVTALGRLGLCQFRDVSLRAHTISSMQATDVLFIQRNKHVSAFQRTFTQGIRRLHNVDRRLRTLLQPFGKKQPNGTQDKTWRSIDFLSTLDVTSLLYLRLPARFGIPAEWAHGHDHRAQIVSTTDKPCIHTRQSDKPRGPRLTWRTSAVVDPSLRVA</sequence>
<keyword evidence="7" id="KW-0472">Membrane</keyword>
<dbReference type="OrthoDB" id="10264220at2759"/>
<evidence type="ECO:0000256" key="5">
    <source>
        <dbReference type="ARBA" id="ARBA00022989"/>
    </source>
</evidence>
<protein>
    <submittedName>
        <fullName evidence="8">Uncharacterized protein</fullName>
    </submittedName>
</protein>
<dbReference type="PANTHER" id="PTHR11629:SF63">
    <property type="entry name" value="V-TYPE PROTON ATPASE SUBUNIT A"/>
    <property type="match status" value="1"/>
</dbReference>
<evidence type="ECO:0000256" key="2">
    <source>
        <dbReference type="ARBA" id="ARBA00009904"/>
    </source>
</evidence>